<dbReference type="RefSeq" id="WP_001809697.1">
    <property type="nucleotide sequence ID" value="NC_008533.2"/>
</dbReference>
<accession>A0A0H2ZQS3</accession>
<proteinExistence type="predicted"/>
<dbReference type="HOGENOM" id="CLU_126602_2_2_9"/>
<name>A0A0H2ZQS3_STRP2</name>
<reference evidence="1 2" key="1">
    <citation type="journal article" date="2007" name="J. Bacteriol.">
        <title>Genome sequence of Avery's virulent serotype 2 strain D39 of Streptococcus pneumoniae and comparison with that of unencapsulated laboratory strain R6.</title>
        <authorList>
            <person name="Lanie J.A."/>
            <person name="Ng W.L."/>
            <person name="Kazmierczak K.M."/>
            <person name="Andrzejewski T.M."/>
            <person name="Davidsen T.M."/>
            <person name="Wayne K.J."/>
            <person name="Tettelin H."/>
            <person name="Glass J.I."/>
            <person name="Winkler M.E."/>
        </authorList>
    </citation>
    <scope>NUCLEOTIDE SEQUENCE [LARGE SCALE GENOMIC DNA]</scope>
    <source>
        <strain evidence="2">D39 / NCTC 7466</strain>
    </source>
</reference>
<sequence>MKIKEQTRKLAAGYSKHSFEVVDETDEVSNHTYSKATLTWFEEIFEEYKN</sequence>
<dbReference type="AlphaFoldDB" id="A0A0H2ZQS3"/>
<protein>
    <recommendedName>
        <fullName evidence="3">Chlorohydrolase</fullName>
    </recommendedName>
</protein>
<dbReference type="PaxDb" id="373153-SPD_1059"/>
<dbReference type="Proteomes" id="UP000001452">
    <property type="component" value="Chromosome"/>
</dbReference>
<evidence type="ECO:0000313" key="2">
    <source>
        <dbReference type="Proteomes" id="UP000001452"/>
    </source>
</evidence>
<evidence type="ECO:0000313" key="1">
    <source>
        <dbReference type="EMBL" id="ABJ55083.1"/>
    </source>
</evidence>
<dbReference type="BioCyc" id="SPNE373153:G1G6V-1149-MONOMER"/>
<organism evidence="1 2">
    <name type="scientific">Streptococcus pneumoniae serotype 2 (strain D39 / NCTC 7466)</name>
    <dbReference type="NCBI Taxonomy" id="373153"/>
    <lineage>
        <taxon>Bacteria</taxon>
        <taxon>Bacillati</taxon>
        <taxon>Bacillota</taxon>
        <taxon>Bacilli</taxon>
        <taxon>Lactobacillales</taxon>
        <taxon>Streptococcaceae</taxon>
        <taxon>Streptococcus</taxon>
    </lineage>
</organism>
<keyword evidence="2" id="KW-1185">Reference proteome</keyword>
<evidence type="ECO:0008006" key="3">
    <source>
        <dbReference type="Google" id="ProtNLM"/>
    </source>
</evidence>
<dbReference type="EMBL" id="CP000410">
    <property type="protein sequence ID" value="ABJ55083.1"/>
    <property type="molecule type" value="Genomic_DNA"/>
</dbReference>
<gene>
    <name evidence="1" type="ordered locus">SPD_1059</name>
</gene>
<dbReference type="KEGG" id="spd:SPD_1059"/>